<dbReference type="EMBL" id="JALMLT010000001">
    <property type="protein sequence ID" value="MDT8757331.1"/>
    <property type="molecule type" value="Genomic_DNA"/>
</dbReference>
<dbReference type="InterPro" id="IPR036962">
    <property type="entry name" value="Glyco_hydro_3_N_sf"/>
</dbReference>
<dbReference type="Gene3D" id="3.20.20.300">
    <property type="entry name" value="Glycoside hydrolase, family 3, N-terminal domain"/>
    <property type="match status" value="1"/>
</dbReference>
<dbReference type="GO" id="GO:0004563">
    <property type="term" value="F:beta-N-acetylhexosaminidase activity"/>
    <property type="evidence" value="ECO:0007669"/>
    <property type="project" value="UniProtKB-EC"/>
</dbReference>
<reference evidence="7" key="1">
    <citation type="submission" date="2022-04" db="EMBL/GenBank/DDBJ databases">
        <title>Tomato heritable bacteria conferring resistance against bacterial wilt.</title>
        <authorList>
            <person name="Yin J."/>
        </authorList>
    </citation>
    <scope>NUCLEOTIDE SEQUENCE</scope>
    <source>
        <strain evidence="7">Cra20</strain>
    </source>
</reference>
<comment type="catalytic activity">
    <reaction evidence="1">
        <text>Hydrolysis of terminal non-reducing N-acetyl-D-hexosamine residues in N-acetyl-beta-D-hexosaminides.</text>
        <dbReference type="EC" id="3.2.1.52"/>
    </reaction>
</comment>
<dbReference type="SUPFAM" id="SSF51445">
    <property type="entry name" value="(Trans)glycosidases"/>
    <property type="match status" value="1"/>
</dbReference>
<evidence type="ECO:0000256" key="1">
    <source>
        <dbReference type="ARBA" id="ARBA00001231"/>
    </source>
</evidence>
<dbReference type="InterPro" id="IPR001764">
    <property type="entry name" value="Glyco_hydro_3_N"/>
</dbReference>
<feature type="domain" description="Glycoside hydrolase family 3 N-terminal" evidence="6">
    <location>
        <begin position="29"/>
        <end position="290"/>
    </location>
</feature>
<gene>
    <name evidence="7" type="primary">nagZ</name>
    <name evidence="7" type="ORF">MZO42_01345</name>
</gene>
<dbReference type="Pfam" id="PF00933">
    <property type="entry name" value="Glyco_hydro_3"/>
    <property type="match status" value="1"/>
</dbReference>
<dbReference type="PANTHER" id="PTHR30480">
    <property type="entry name" value="BETA-HEXOSAMINIDASE-RELATED"/>
    <property type="match status" value="1"/>
</dbReference>
<name>A0ABU3MZC4_9SPHN</name>
<dbReference type="PROSITE" id="PS00775">
    <property type="entry name" value="GLYCOSYL_HYDROL_F3"/>
    <property type="match status" value="1"/>
</dbReference>
<proteinExistence type="inferred from homology"/>
<evidence type="ECO:0000313" key="7">
    <source>
        <dbReference type="EMBL" id="MDT8757331.1"/>
    </source>
</evidence>
<evidence type="ECO:0000256" key="4">
    <source>
        <dbReference type="ARBA" id="ARBA00022801"/>
    </source>
</evidence>
<evidence type="ECO:0000256" key="5">
    <source>
        <dbReference type="ARBA" id="ARBA00023295"/>
    </source>
</evidence>
<comment type="similarity">
    <text evidence="2">Belongs to the glycosyl hydrolase 3 family.</text>
</comment>
<evidence type="ECO:0000259" key="6">
    <source>
        <dbReference type="Pfam" id="PF00933"/>
    </source>
</evidence>
<organism evidence="7">
    <name type="scientific">Sphingomonas psychrotolerans</name>
    <dbReference type="NCBI Taxonomy" id="1327635"/>
    <lineage>
        <taxon>Bacteria</taxon>
        <taxon>Pseudomonadati</taxon>
        <taxon>Pseudomonadota</taxon>
        <taxon>Alphaproteobacteria</taxon>
        <taxon>Sphingomonadales</taxon>
        <taxon>Sphingomonadaceae</taxon>
        <taxon>Sphingomonas</taxon>
    </lineage>
</organism>
<evidence type="ECO:0000256" key="2">
    <source>
        <dbReference type="ARBA" id="ARBA00005336"/>
    </source>
</evidence>
<protein>
    <recommendedName>
        <fullName evidence="3">beta-N-acetylhexosaminidase</fullName>
        <ecNumber evidence="3">3.2.1.52</ecNumber>
    </recommendedName>
</protein>
<comment type="caution">
    <text evidence="7">The sequence shown here is derived from an EMBL/GenBank/DDBJ whole genome shotgun (WGS) entry which is preliminary data.</text>
</comment>
<dbReference type="PANTHER" id="PTHR30480:SF13">
    <property type="entry name" value="BETA-HEXOSAMINIDASE"/>
    <property type="match status" value="1"/>
</dbReference>
<accession>A0ABU3MZC4</accession>
<evidence type="ECO:0000256" key="3">
    <source>
        <dbReference type="ARBA" id="ARBA00012663"/>
    </source>
</evidence>
<dbReference type="InterPro" id="IPR019800">
    <property type="entry name" value="Glyco_hydro_3_AS"/>
</dbReference>
<keyword evidence="4 7" id="KW-0378">Hydrolase</keyword>
<dbReference type="InterPro" id="IPR017853">
    <property type="entry name" value="GH"/>
</dbReference>
<dbReference type="InterPro" id="IPR050226">
    <property type="entry name" value="NagZ_Beta-hexosaminidase"/>
</dbReference>
<dbReference type="NCBIfam" id="NF003740">
    <property type="entry name" value="PRK05337.1"/>
    <property type="match status" value="1"/>
</dbReference>
<sequence length="335" mass="35710">MKPVIFGIAGHELTPDERAFFRDADPLGYILFKRNCGDVAQMRALTDSLRDLSGRADLPILIDQEGGRVARMVPPEWPAFPAGAAFDALYELAPISAIEAARANAQALAMMLAEVGVNVNCAPLLDVRQADVTPAIGDRAFGGDPMRVAALGQATLDGMRRGGVVGVVKHMPGHGRALVDSHYDLPHVKADAEALEVDLEPFTRLNDAPMGMTCHVVFEAWDVERPATLSPKVIAEIIRGRIGFDGLLMTDDIDMKALSGTAGEKAAQALAAGCDVVLDCWARMDEMVEIAGRIGDATPECLARLERAMATVADGTQQADFGALIAKRDELLALA</sequence>
<dbReference type="EC" id="3.2.1.52" evidence="3"/>
<keyword evidence="5 7" id="KW-0326">Glycosidase</keyword>